<evidence type="ECO:0000256" key="1">
    <source>
        <dbReference type="SAM" id="Phobius"/>
    </source>
</evidence>
<comment type="caution">
    <text evidence="2">The sequence shown here is derived from an EMBL/GenBank/DDBJ whole genome shotgun (WGS) entry which is preliminary data.</text>
</comment>
<keyword evidence="1" id="KW-0812">Transmembrane</keyword>
<keyword evidence="1" id="KW-1133">Transmembrane helix</keyword>
<evidence type="ECO:0000313" key="2">
    <source>
        <dbReference type="EMBL" id="CAL5227425.1"/>
    </source>
</evidence>
<gene>
    <name evidence="2" type="primary">g10386</name>
    <name evidence="2" type="ORF">VP750_LOCUS9331</name>
</gene>
<reference evidence="2 3" key="1">
    <citation type="submission" date="2024-06" db="EMBL/GenBank/DDBJ databases">
        <authorList>
            <person name="Kraege A."/>
            <person name="Thomma B."/>
        </authorList>
    </citation>
    <scope>NUCLEOTIDE SEQUENCE [LARGE SCALE GENOMIC DNA]</scope>
</reference>
<dbReference type="EMBL" id="CAXHTA020000017">
    <property type="protein sequence ID" value="CAL5227425.1"/>
    <property type="molecule type" value="Genomic_DNA"/>
</dbReference>
<keyword evidence="1" id="KW-0472">Membrane</keyword>
<keyword evidence="3" id="KW-1185">Reference proteome</keyword>
<name>A0ABP1G7S5_9CHLO</name>
<proteinExistence type="predicted"/>
<sequence length="143" mass="14571">MVWFLVPVGGCIGAAGAIYGLHSAANATSIYVAKNVHGIEEAYTWPPLASVFEDRPQRHNGTALGMISAVTAAIPAYVIVARGMQRSVNSAAGIGQPAKVESFAQLARSLAPGMGQRGVAALAAAVVAGAVRPLADGNNMKES</sequence>
<protein>
    <submittedName>
        <fullName evidence="2">G10386 protein</fullName>
    </submittedName>
</protein>
<organism evidence="2 3">
    <name type="scientific">Coccomyxa viridis</name>
    <dbReference type="NCBI Taxonomy" id="1274662"/>
    <lineage>
        <taxon>Eukaryota</taxon>
        <taxon>Viridiplantae</taxon>
        <taxon>Chlorophyta</taxon>
        <taxon>core chlorophytes</taxon>
        <taxon>Trebouxiophyceae</taxon>
        <taxon>Trebouxiophyceae incertae sedis</taxon>
        <taxon>Coccomyxaceae</taxon>
        <taxon>Coccomyxa</taxon>
    </lineage>
</organism>
<feature type="transmembrane region" description="Helical" evidence="1">
    <location>
        <begin position="61"/>
        <end position="80"/>
    </location>
</feature>
<dbReference type="Proteomes" id="UP001497392">
    <property type="component" value="Unassembled WGS sequence"/>
</dbReference>
<accession>A0ABP1G7S5</accession>
<evidence type="ECO:0000313" key="3">
    <source>
        <dbReference type="Proteomes" id="UP001497392"/>
    </source>
</evidence>